<comment type="caution">
    <text evidence="1">The sequence shown here is derived from an EMBL/GenBank/DDBJ whole genome shotgun (WGS) entry which is preliminary data.</text>
</comment>
<dbReference type="EMBL" id="JADIIL010000014">
    <property type="protein sequence ID" value="MBF4474559.1"/>
    <property type="molecule type" value="Genomic_DNA"/>
</dbReference>
<dbReference type="Proteomes" id="UP000606900">
    <property type="component" value="Unassembled WGS sequence"/>
</dbReference>
<reference evidence="1" key="1">
    <citation type="submission" date="2020-10" db="EMBL/GenBank/DDBJ databases">
        <title>Dehalococcoides mccartyi of a TCE/Cr reducing biochatode.</title>
        <authorList>
            <person name="Matturro B."/>
        </authorList>
    </citation>
    <scope>NUCLEOTIDE SEQUENCE</scope>
    <source>
        <strain evidence="1">Bin2</strain>
    </source>
</reference>
<sequence length="64" mass="7251">MKAKIVIVECVEKHVMATMATPEECICTAKRILGSLDPSKTFKAYIYPKPEDEEHAQCIRRLGK</sequence>
<gene>
    <name evidence="1" type="ORF">ISP06_03680</name>
</gene>
<proteinExistence type="predicted"/>
<evidence type="ECO:0000313" key="2">
    <source>
        <dbReference type="Proteomes" id="UP000606900"/>
    </source>
</evidence>
<accession>A0A843AIC9</accession>
<evidence type="ECO:0000313" key="1">
    <source>
        <dbReference type="EMBL" id="MBF4474559.1"/>
    </source>
</evidence>
<protein>
    <submittedName>
        <fullName evidence="1">Uncharacterized protein</fullName>
    </submittedName>
</protein>
<dbReference type="AlphaFoldDB" id="A0A843AIC9"/>
<dbReference type="RefSeq" id="WP_276698590.1">
    <property type="nucleotide sequence ID" value="NZ_JADIIL010000014.1"/>
</dbReference>
<name>A0A843AIC9_METFO</name>
<organism evidence="1 2">
    <name type="scientific">Methanobacterium formicicum</name>
    <dbReference type="NCBI Taxonomy" id="2162"/>
    <lineage>
        <taxon>Archaea</taxon>
        <taxon>Methanobacteriati</taxon>
        <taxon>Methanobacteriota</taxon>
        <taxon>Methanomada group</taxon>
        <taxon>Methanobacteria</taxon>
        <taxon>Methanobacteriales</taxon>
        <taxon>Methanobacteriaceae</taxon>
        <taxon>Methanobacterium</taxon>
    </lineage>
</organism>